<name>A0A485LQ68_9STRA</name>
<keyword evidence="3" id="KW-1185">Reference proteome</keyword>
<evidence type="ECO:0000313" key="1">
    <source>
        <dbReference type="EMBL" id="KAF0683985.1"/>
    </source>
</evidence>
<dbReference type="OrthoDB" id="110967at2759"/>
<organism evidence="2 3">
    <name type="scientific">Aphanomyces stellatus</name>
    <dbReference type="NCBI Taxonomy" id="120398"/>
    <lineage>
        <taxon>Eukaryota</taxon>
        <taxon>Sar</taxon>
        <taxon>Stramenopiles</taxon>
        <taxon>Oomycota</taxon>
        <taxon>Saprolegniomycetes</taxon>
        <taxon>Saprolegniales</taxon>
        <taxon>Verrucalvaceae</taxon>
        <taxon>Aphanomyces</taxon>
    </lineage>
</organism>
<sequence>MFSESTSAKFSSQHKSRHHHFITKMNLEERLAHLQWRKVCNQSQIQGALKSSKQLHEKDILLNATGANDRTKWVKQVVRDEMTRPLEVPLAVVDAMQKETEDENQAMERAAALHMTSVASIQAKIKLREEQAKRQKAYRKVKQQLLFAEDGGVARGSRPPSPAK</sequence>
<gene>
    <name evidence="2" type="primary">Aste57867_24066</name>
    <name evidence="1" type="ORF">As57867_023993</name>
    <name evidence="2" type="ORF">ASTE57867_24066</name>
</gene>
<dbReference type="EMBL" id="CAADRA010007364">
    <property type="protein sequence ID" value="VFU00709.1"/>
    <property type="molecule type" value="Genomic_DNA"/>
</dbReference>
<evidence type="ECO:0000313" key="2">
    <source>
        <dbReference type="EMBL" id="VFU00709.1"/>
    </source>
</evidence>
<reference evidence="2 3" key="1">
    <citation type="submission" date="2019-03" db="EMBL/GenBank/DDBJ databases">
        <authorList>
            <person name="Gaulin E."/>
            <person name="Dumas B."/>
        </authorList>
    </citation>
    <scope>NUCLEOTIDE SEQUENCE [LARGE SCALE GENOMIC DNA]</scope>
    <source>
        <strain evidence="2">CBS 568.67</strain>
    </source>
</reference>
<protein>
    <submittedName>
        <fullName evidence="2">Aste57867_24066 protein</fullName>
    </submittedName>
</protein>
<reference evidence="1" key="2">
    <citation type="submission" date="2019-06" db="EMBL/GenBank/DDBJ databases">
        <title>Genomics analysis of Aphanomyces spp. identifies a new class of oomycete effector associated with host adaptation.</title>
        <authorList>
            <person name="Gaulin E."/>
        </authorList>
    </citation>
    <scope>NUCLEOTIDE SEQUENCE</scope>
    <source>
        <strain evidence="1">CBS 578.67</strain>
    </source>
</reference>
<accession>A0A485LQ68</accession>
<dbReference type="Proteomes" id="UP000332933">
    <property type="component" value="Unassembled WGS sequence"/>
</dbReference>
<dbReference type="AlphaFoldDB" id="A0A485LQ68"/>
<dbReference type="EMBL" id="VJMH01007338">
    <property type="protein sequence ID" value="KAF0683985.1"/>
    <property type="molecule type" value="Genomic_DNA"/>
</dbReference>
<evidence type="ECO:0000313" key="3">
    <source>
        <dbReference type="Proteomes" id="UP000332933"/>
    </source>
</evidence>
<proteinExistence type="predicted"/>